<proteinExistence type="predicted"/>
<sequence length="206" mass="21022">MVCNSAGTLSIVAGTPEAALPGANVGVYTLEPEPPSIPANSIILAEIWVPAGATSITGAEIYDKRVSIADFLTHKDAATGVHGVGASTVCSETEADNKITTHAHLSINEQTGASYTLVLGDDGKLIDMNSAAAQTLTVPTNASVAFLAGTQILVRQKGAGQVTVSPAGGVTLEGAGNEFKTRVQHSMVGLMKVATDTWVMFGDTAV</sequence>
<evidence type="ECO:0000313" key="1">
    <source>
        <dbReference type="EMBL" id="GAI85141.1"/>
    </source>
</evidence>
<organism evidence="1">
    <name type="scientific">marine sediment metagenome</name>
    <dbReference type="NCBI Taxonomy" id="412755"/>
    <lineage>
        <taxon>unclassified sequences</taxon>
        <taxon>metagenomes</taxon>
        <taxon>ecological metagenomes</taxon>
    </lineage>
</organism>
<reference evidence="1" key="1">
    <citation type="journal article" date="2014" name="Front. Microbiol.">
        <title>High frequency of phylogenetically diverse reductive dehalogenase-homologous genes in deep subseafloor sedimentary metagenomes.</title>
        <authorList>
            <person name="Kawai M."/>
            <person name="Futagami T."/>
            <person name="Toyoda A."/>
            <person name="Takaki Y."/>
            <person name="Nishi S."/>
            <person name="Hori S."/>
            <person name="Arai W."/>
            <person name="Tsubouchi T."/>
            <person name="Morono Y."/>
            <person name="Uchiyama I."/>
            <person name="Ito T."/>
            <person name="Fujiyama A."/>
            <person name="Inagaki F."/>
            <person name="Takami H."/>
        </authorList>
    </citation>
    <scope>NUCLEOTIDE SEQUENCE</scope>
    <source>
        <strain evidence="1">Expedition CK06-06</strain>
    </source>
</reference>
<name>X1T183_9ZZZZ</name>
<protein>
    <submittedName>
        <fullName evidence="1">Uncharacterized protein</fullName>
    </submittedName>
</protein>
<dbReference type="AlphaFoldDB" id="X1T183"/>
<gene>
    <name evidence="1" type="ORF">S12H4_19654</name>
</gene>
<accession>X1T183</accession>
<comment type="caution">
    <text evidence="1">The sequence shown here is derived from an EMBL/GenBank/DDBJ whole genome shotgun (WGS) entry which is preliminary data.</text>
</comment>
<dbReference type="EMBL" id="BARW01009852">
    <property type="protein sequence ID" value="GAI85141.1"/>
    <property type="molecule type" value="Genomic_DNA"/>
</dbReference>